<evidence type="ECO:0000313" key="5">
    <source>
        <dbReference type="EMBL" id="ETI28359.1"/>
    </source>
</evidence>
<evidence type="ECO:0008006" key="7">
    <source>
        <dbReference type="Google" id="ProtNLM"/>
    </source>
</evidence>
<feature type="binding site" evidence="2">
    <location>
        <position position="513"/>
    </location>
    <ligand>
        <name>substrate</name>
    </ligand>
</feature>
<feature type="region of interest" description="Disordered" evidence="4">
    <location>
        <begin position="162"/>
        <end position="410"/>
    </location>
</feature>
<dbReference type="AlphaFoldDB" id="V9DNA1"/>
<dbReference type="GO" id="GO:0017005">
    <property type="term" value="F:3'-tyrosyl-DNA phosphodiesterase activity"/>
    <property type="evidence" value="ECO:0007669"/>
    <property type="project" value="TreeGrafter"/>
</dbReference>
<dbReference type="PANTHER" id="PTHR12415">
    <property type="entry name" value="TYROSYL-DNA PHOSPHODIESTERASE 1"/>
    <property type="match status" value="1"/>
</dbReference>
<dbReference type="SUPFAM" id="SSF56024">
    <property type="entry name" value="Phospholipase D/nuclease"/>
    <property type="match status" value="2"/>
</dbReference>
<evidence type="ECO:0000256" key="2">
    <source>
        <dbReference type="PIRSR" id="PIRSR610347-2"/>
    </source>
</evidence>
<dbReference type="InterPro" id="IPR003903">
    <property type="entry name" value="UIM_dom"/>
</dbReference>
<dbReference type="GeneID" id="19979301"/>
<feature type="compositionally biased region" description="Low complexity" evidence="4">
    <location>
        <begin position="247"/>
        <end position="256"/>
    </location>
</feature>
<evidence type="ECO:0000256" key="3">
    <source>
        <dbReference type="PIRSR" id="PIRSR610347-3"/>
    </source>
</evidence>
<sequence length="866" mass="94297">MAPEIVDLISDDEDDVVSVPGPSSNTHPKAGRQAITNNTINPALISRPRATVQIPRATQADTPSSTPSSHTAQNSPVGDAAPKSIHSPLFVPSGSPDLEAYDNDNGSCTDRGKGKGKGRAASIPEIDLSQDPNDESTDIPPPPAVDRSWDYANGEFTEEDALKQAIALSLQEQSPGQDHDQDDEQGQGQTQLSGEGYTCPRNTAAAAAATAKPLPDWRSSSSSPVKYPVEMTASTSNATPNAPDAPLSSSSSSLISAETRPSTAAPNSTTKATPSSELRVSASNLTDGRGADEAPPPSSSTFSLAGLDRRRMEEERLARLKRKHGHGETQDEQQSEGPSPKIARTTQQRQRTISPPPPIKIKQGLKDQDKNDSVEIATSSKRGGHNTLPRDAASLDDDDDDGGPNTTRKTTCYYPDGVALKTHVPSYPAAQTISFASLISPPSHLESALLSSFNWNFDWLFPHFETRRTKFQLVMHAKSLAQRETIVRDWQGVPNVRLTFPPMGGNVNCMHSKLMLLFYANEAEAEAAVWKGGQRCRLVVPTANLVDFDWGVDSIMENTVWLIDLPLHGPSTTAGRTEPPFQKSLKQFLKAQTVPDDVLRKLDQFDFSKTAKYGFVHSIGGVHTGQAWRTTGIGGLGRTVSELGLATKDPIQVDYVTSSVGSLNDEFMQSMYLAAQGDSGLTEYNRRLNKKLSSGSPQGSWKPNFRFYFPSDATVRESRAGPQRAGTICFSMKWWQNPNFPRANMLDCLSVRDRLLMHNKLLFARYASSVEKSQSGNGGWVYVGSANLSESAWGRLVQDKATKEPRLNCRNWECGVVIPVPAKSSDARDSSFNDAGLASFADYVPVPIRYPSERMETKKPWTMSEY</sequence>
<feature type="region of interest" description="Disordered" evidence="4">
    <location>
        <begin position="1"/>
        <end position="149"/>
    </location>
</feature>
<evidence type="ECO:0000313" key="6">
    <source>
        <dbReference type="Proteomes" id="UP000030678"/>
    </source>
</evidence>
<accession>V9DNA1</accession>
<dbReference type="EMBL" id="KB822697">
    <property type="protein sequence ID" value="ETI28359.1"/>
    <property type="molecule type" value="Genomic_DNA"/>
</dbReference>
<feature type="compositionally biased region" description="Polar residues" evidence="4">
    <location>
        <begin position="259"/>
        <end position="286"/>
    </location>
</feature>
<dbReference type="GO" id="GO:0006281">
    <property type="term" value="P:DNA repair"/>
    <property type="evidence" value="ECO:0007669"/>
    <property type="project" value="InterPro"/>
</dbReference>
<feature type="compositionally biased region" description="Polar residues" evidence="4">
    <location>
        <begin position="59"/>
        <end position="76"/>
    </location>
</feature>
<dbReference type="Pfam" id="PF06087">
    <property type="entry name" value="Tyr-DNA_phospho"/>
    <property type="match status" value="1"/>
</dbReference>
<feature type="compositionally biased region" description="Polar residues" evidence="4">
    <location>
        <begin position="344"/>
        <end position="353"/>
    </location>
</feature>
<reference evidence="5 6" key="1">
    <citation type="submission" date="2013-03" db="EMBL/GenBank/DDBJ databases">
        <title>The Genome Sequence of Cladophialophora carrionii CBS 160.54.</title>
        <authorList>
            <consortium name="The Broad Institute Genomics Platform"/>
            <person name="Cuomo C."/>
            <person name="de Hoog S."/>
            <person name="Gorbushina A."/>
            <person name="Walker B."/>
            <person name="Young S.K."/>
            <person name="Zeng Q."/>
            <person name="Gargeya S."/>
            <person name="Fitzgerald M."/>
            <person name="Haas B."/>
            <person name="Abouelleil A."/>
            <person name="Allen A.W."/>
            <person name="Alvarado L."/>
            <person name="Arachchi H.M."/>
            <person name="Berlin A.M."/>
            <person name="Chapman S.B."/>
            <person name="Gainer-Dewar J."/>
            <person name="Goldberg J."/>
            <person name="Griggs A."/>
            <person name="Gujja S."/>
            <person name="Hansen M."/>
            <person name="Howarth C."/>
            <person name="Imamovic A."/>
            <person name="Ireland A."/>
            <person name="Larimer J."/>
            <person name="McCowan C."/>
            <person name="Murphy C."/>
            <person name="Pearson M."/>
            <person name="Poon T.W."/>
            <person name="Priest M."/>
            <person name="Roberts A."/>
            <person name="Saif S."/>
            <person name="Shea T."/>
            <person name="Sisk P."/>
            <person name="Sykes S."/>
            <person name="Wortman J."/>
            <person name="Nusbaum C."/>
            <person name="Birren B."/>
        </authorList>
    </citation>
    <scope>NUCLEOTIDE SEQUENCE [LARGE SCALE GENOMIC DNA]</scope>
    <source>
        <strain evidence="5 6">CBS 160.54</strain>
    </source>
</reference>
<proteinExistence type="predicted"/>
<evidence type="ECO:0000256" key="4">
    <source>
        <dbReference type="SAM" id="MobiDB-lite"/>
    </source>
</evidence>
<dbReference type="GO" id="GO:0005634">
    <property type="term" value="C:nucleus"/>
    <property type="evidence" value="ECO:0007669"/>
    <property type="project" value="InterPro"/>
</dbReference>
<dbReference type="GO" id="GO:0003697">
    <property type="term" value="F:single-stranded DNA binding"/>
    <property type="evidence" value="ECO:0007669"/>
    <property type="project" value="TreeGrafter"/>
</dbReference>
<dbReference type="HOGENOM" id="CLU_007773_1_0_1"/>
<dbReference type="CDD" id="cd09123">
    <property type="entry name" value="PLDc_Tdp1_2"/>
    <property type="match status" value="1"/>
</dbReference>
<dbReference type="GO" id="GO:0003690">
    <property type="term" value="F:double-stranded DNA binding"/>
    <property type="evidence" value="ECO:0007669"/>
    <property type="project" value="TreeGrafter"/>
</dbReference>
<gene>
    <name evidence="5" type="ORF">G647_00808</name>
</gene>
<feature type="active site" description="Nucleophile" evidence="1">
    <location>
        <position position="511"/>
    </location>
</feature>
<feature type="site" description="Interaction with DNA" evidence="3">
    <location>
        <position position="789"/>
    </location>
</feature>
<feature type="active site" description="Proton donor/acceptor" evidence="1">
    <location>
        <position position="758"/>
    </location>
</feature>
<organism evidence="5 6">
    <name type="scientific">Cladophialophora carrionii CBS 160.54</name>
    <dbReference type="NCBI Taxonomy" id="1279043"/>
    <lineage>
        <taxon>Eukaryota</taxon>
        <taxon>Fungi</taxon>
        <taxon>Dikarya</taxon>
        <taxon>Ascomycota</taxon>
        <taxon>Pezizomycotina</taxon>
        <taxon>Eurotiomycetes</taxon>
        <taxon>Chaetothyriomycetidae</taxon>
        <taxon>Chaetothyriales</taxon>
        <taxon>Herpotrichiellaceae</taxon>
        <taxon>Cladophialophora</taxon>
    </lineage>
</organism>
<name>V9DNA1_9EURO</name>
<dbReference type="OrthoDB" id="47785at2759"/>
<dbReference type="Gene3D" id="3.30.870.10">
    <property type="entry name" value="Endonuclease Chain A"/>
    <property type="match status" value="2"/>
</dbReference>
<evidence type="ECO:0000256" key="1">
    <source>
        <dbReference type="PIRSR" id="PIRSR610347-1"/>
    </source>
</evidence>
<dbReference type="Proteomes" id="UP000030678">
    <property type="component" value="Unassembled WGS sequence"/>
</dbReference>
<protein>
    <recommendedName>
        <fullName evidence="7">PLD phosphodiesterase domain-containing protein</fullName>
    </recommendedName>
</protein>
<dbReference type="InterPro" id="IPR010347">
    <property type="entry name" value="Tdp1"/>
</dbReference>
<dbReference type="CDD" id="cd09122">
    <property type="entry name" value="PLDc_Tdp1_1"/>
    <property type="match status" value="1"/>
</dbReference>
<feature type="compositionally biased region" description="Basic and acidic residues" evidence="4">
    <location>
        <begin position="364"/>
        <end position="373"/>
    </location>
</feature>
<dbReference type="PANTHER" id="PTHR12415:SF4">
    <property type="entry name" value="TYROSYL-DNA PHOSPHODIESTERASE DOMAIN-CONTAINING PROTEIN"/>
    <property type="match status" value="1"/>
</dbReference>
<dbReference type="RefSeq" id="XP_008722433.1">
    <property type="nucleotide sequence ID" value="XM_008724211.1"/>
</dbReference>
<feature type="binding site" evidence="2">
    <location>
        <position position="760"/>
    </location>
    <ligand>
        <name>substrate</name>
    </ligand>
</feature>
<feature type="compositionally biased region" description="Basic and acidic residues" evidence="4">
    <location>
        <begin position="307"/>
        <end position="318"/>
    </location>
</feature>
<dbReference type="VEuPathDB" id="FungiDB:G647_00808"/>
<dbReference type="PROSITE" id="PS50330">
    <property type="entry name" value="UIM"/>
    <property type="match status" value="1"/>
</dbReference>